<keyword evidence="2" id="KW-1185">Reference proteome</keyword>
<name>A0A6P3WR91_DINQU</name>
<gene>
    <name evidence="3" type="primary">LOC106741284</name>
</gene>
<evidence type="ECO:0000313" key="3">
    <source>
        <dbReference type="RefSeq" id="XP_014468581.1"/>
    </source>
</evidence>
<dbReference type="GeneID" id="106741284"/>
<sequence>MLKRRFWNFLDFCNKEKSILEADKVGSLKTIVQRARATLPEVVAEFPGSRSPTQFSHFEISAKMKRLEALKYFARYNDLPSLLDKNPIHRNALLNLACYKTLRNVQADDFDFAPAEKSDCGDGASKIISRENEEPIVERTIEQLQTDNSSTCTAARNVGSPSVTKHALSTPISDQQQSYITECTLRTPAITSKPLPPLFEALQTSNPGTQESVKDAERSSSMIFVEMDQWLKSPCERKEDCQKSSKPRATCTESKNDCRQPKCGKQREENATCGKVLRERLQNNRGQCESGRKKDCSQGGNKKGHNSGCCSGKRRYSQLSYPTNYSSFGVLNSVRDAQASDVTRRFYASCGKEEKDDSSSLCEKLKEKTCEKTQEEKNCTKGPAQCLHVKSDADKREEKISCVLSKKSSTCTREQYCTTRKEFDAKKDRPNDQPFHFRFLP</sequence>
<evidence type="ECO:0000256" key="1">
    <source>
        <dbReference type="SAM" id="MobiDB-lite"/>
    </source>
</evidence>
<dbReference type="KEGG" id="dqu:106741284"/>
<organism evidence="2 3">
    <name type="scientific">Dinoponera quadriceps</name>
    <name type="common">South American ant</name>
    <dbReference type="NCBI Taxonomy" id="609295"/>
    <lineage>
        <taxon>Eukaryota</taxon>
        <taxon>Metazoa</taxon>
        <taxon>Ecdysozoa</taxon>
        <taxon>Arthropoda</taxon>
        <taxon>Hexapoda</taxon>
        <taxon>Insecta</taxon>
        <taxon>Pterygota</taxon>
        <taxon>Neoptera</taxon>
        <taxon>Endopterygota</taxon>
        <taxon>Hymenoptera</taxon>
        <taxon>Apocrita</taxon>
        <taxon>Aculeata</taxon>
        <taxon>Formicoidea</taxon>
        <taxon>Formicidae</taxon>
        <taxon>Ponerinae</taxon>
        <taxon>Ponerini</taxon>
        <taxon>Dinoponera</taxon>
    </lineage>
</organism>
<feature type="region of interest" description="Disordered" evidence="1">
    <location>
        <begin position="287"/>
        <end position="309"/>
    </location>
</feature>
<protein>
    <submittedName>
        <fullName evidence="3">Uncharacterized protein LOC106741284</fullName>
    </submittedName>
</protein>
<dbReference type="Proteomes" id="UP000515204">
    <property type="component" value="Unplaced"/>
</dbReference>
<dbReference type="OrthoDB" id="7555090at2759"/>
<proteinExistence type="predicted"/>
<accession>A0A6P3WR91</accession>
<dbReference type="AlphaFoldDB" id="A0A6P3WR91"/>
<dbReference type="RefSeq" id="XP_014468581.1">
    <property type="nucleotide sequence ID" value="XM_014613095.1"/>
</dbReference>
<evidence type="ECO:0000313" key="2">
    <source>
        <dbReference type="Proteomes" id="UP000515204"/>
    </source>
</evidence>
<reference evidence="3" key="1">
    <citation type="submission" date="2025-08" db="UniProtKB">
        <authorList>
            <consortium name="RefSeq"/>
        </authorList>
    </citation>
    <scope>IDENTIFICATION</scope>
</reference>